<protein>
    <recommendedName>
        <fullName evidence="1">ATPase AAA-type core domain-containing protein</fullName>
    </recommendedName>
</protein>
<gene>
    <name evidence="2" type="ORF">GCM10009430_22720</name>
</gene>
<dbReference type="InterPro" id="IPR051396">
    <property type="entry name" value="Bact_Antivir_Def_Nuclease"/>
</dbReference>
<organism evidence="2 3">
    <name type="scientific">Aquimarina litoralis</name>
    <dbReference type="NCBI Taxonomy" id="584605"/>
    <lineage>
        <taxon>Bacteria</taxon>
        <taxon>Pseudomonadati</taxon>
        <taxon>Bacteroidota</taxon>
        <taxon>Flavobacteriia</taxon>
        <taxon>Flavobacteriales</taxon>
        <taxon>Flavobacteriaceae</taxon>
        <taxon>Aquimarina</taxon>
    </lineage>
</organism>
<dbReference type="PANTHER" id="PTHR43581">
    <property type="entry name" value="ATP/GTP PHOSPHATASE"/>
    <property type="match status" value="1"/>
</dbReference>
<dbReference type="SUPFAM" id="SSF52540">
    <property type="entry name" value="P-loop containing nucleoside triphosphate hydrolases"/>
    <property type="match status" value="1"/>
</dbReference>
<dbReference type="Pfam" id="PF13304">
    <property type="entry name" value="AAA_21"/>
    <property type="match status" value="1"/>
</dbReference>
<reference evidence="3" key="1">
    <citation type="journal article" date="2019" name="Int. J. Syst. Evol. Microbiol.">
        <title>The Global Catalogue of Microorganisms (GCM) 10K type strain sequencing project: providing services to taxonomists for standard genome sequencing and annotation.</title>
        <authorList>
            <consortium name="The Broad Institute Genomics Platform"/>
            <consortium name="The Broad Institute Genome Sequencing Center for Infectious Disease"/>
            <person name="Wu L."/>
            <person name="Ma J."/>
        </authorList>
    </citation>
    <scope>NUCLEOTIDE SEQUENCE [LARGE SCALE GENOMIC DNA]</scope>
    <source>
        <strain evidence="3">JCM 15974</strain>
    </source>
</reference>
<keyword evidence="3" id="KW-1185">Reference proteome</keyword>
<dbReference type="EMBL" id="BAAAGE010000002">
    <property type="protein sequence ID" value="GAA0721444.1"/>
    <property type="molecule type" value="Genomic_DNA"/>
</dbReference>
<dbReference type="InterPro" id="IPR003959">
    <property type="entry name" value="ATPase_AAA_core"/>
</dbReference>
<accession>A0ABP3U3E7</accession>
<dbReference type="Proteomes" id="UP001501758">
    <property type="component" value="Unassembled WGS sequence"/>
</dbReference>
<feature type="domain" description="ATPase AAA-type core" evidence="1">
    <location>
        <begin position="45"/>
        <end position="205"/>
    </location>
</feature>
<name>A0ABP3U3E7_9FLAO</name>
<dbReference type="Gene3D" id="3.40.50.300">
    <property type="entry name" value="P-loop containing nucleotide triphosphate hydrolases"/>
    <property type="match status" value="1"/>
</dbReference>
<proteinExistence type="predicted"/>
<dbReference type="InterPro" id="IPR027417">
    <property type="entry name" value="P-loop_NTPase"/>
</dbReference>
<dbReference type="PANTHER" id="PTHR43581:SF2">
    <property type="entry name" value="EXCINUCLEASE ATPASE SUBUNIT"/>
    <property type="match status" value="1"/>
</dbReference>
<sequence>MNSDINRITTTLVNNIEQTKNTFKSKNDIANLWKNWCKMIIHELYKDYFKDIVKTNRKITELENLENGSKLIDKFQDFIKTKDLAISTEGSRNRRTESYILNFNKSSIKLDQDYYNFIDWTRKFNLDWLGLSSGQKAYLDIFSLLRFDLKNIKTDNILICVDEGDLYLHPKWQADFFYKLINLIPKFKSANYQFVLTSHSPFLVSDLPKQNLVFLGKDESESDLSIINNSREVKTFAGNLGELYLDAFFMEGNLISRFAADKIQNVVNKINAKKKINSDDEKLIELIGEDLIRIQIKNLLNDSNR</sequence>
<comment type="caution">
    <text evidence="2">The sequence shown here is derived from an EMBL/GenBank/DDBJ whole genome shotgun (WGS) entry which is preliminary data.</text>
</comment>
<evidence type="ECO:0000313" key="3">
    <source>
        <dbReference type="Proteomes" id="UP001501758"/>
    </source>
</evidence>
<evidence type="ECO:0000313" key="2">
    <source>
        <dbReference type="EMBL" id="GAA0721444.1"/>
    </source>
</evidence>
<evidence type="ECO:0000259" key="1">
    <source>
        <dbReference type="Pfam" id="PF13304"/>
    </source>
</evidence>